<dbReference type="Proteomes" id="UP000245469">
    <property type="component" value="Unassembled WGS sequence"/>
</dbReference>
<dbReference type="Gene3D" id="2.40.33.20">
    <property type="entry name" value="PK beta-barrel domain-like"/>
    <property type="match status" value="1"/>
</dbReference>
<feature type="domain" description="MOSC" evidence="1">
    <location>
        <begin position="40"/>
        <end position="181"/>
    </location>
</feature>
<keyword evidence="3" id="KW-1185">Reference proteome</keyword>
<name>A0A316ADX5_9ACTN</name>
<proteinExistence type="predicted"/>
<accession>A0A316ADX5</accession>
<dbReference type="GO" id="GO:0030151">
    <property type="term" value="F:molybdenum ion binding"/>
    <property type="evidence" value="ECO:0007669"/>
    <property type="project" value="InterPro"/>
</dbReference>
<dbReference type="GO" id="GO:0003824">
    <property type="term" value="F:catalytic activity"/>
    <property type="evidence" value="ECO:0007669"/>
    <property type="project" value="InterPro"/>
</dbReference>
<dbReference type="AlphaFoldDB" id="A0A316ADX5"/>
<sequence>MSGPPPDALAELEHSTPVDVLHLLVSPVHRYFGRPKDGPLPVDEATSEDREIADVVAGRGIVGDRFFGKAAHLDAAVTLLAVEALEAVAAQLAVPAFDPLLARRNVVLRGAELEPLRGRVFAIDCGDGPVLLAGRRQAAPCAWMDRQLAPGAHAALRGRGGLRCEPLSSGRLRRGPALLLSDVPLDPARAGSAVLPRGGRPLP</sequence>
<gene>
    <name evidence="2" type="ORF">BXY45_102178</name>
</gene>
<protein>
    <recommendedName>
        <fullName evidence="1">MOSC domain-containing protein</fullName>
    </recommendedName>
</protein>
<organism evidence="2 3">
    <name type="scientific">Quadrisphaera granulorum</name>
    <dbReference type="NCBI Taxonomy" id="317664"/>
    <lineage>
        <taxon>Bacteria</taxon>
        <taxon>Bacillati</taxon>
        <taxon>Actinomycetota</taxon>
        <taxon>Actinomycetes</taxon>
        <taxon>Kineosporiales</taxon>
        <taxon>Kineosporiaceae</taxon>
        <taxon>Quadrisphaera</taxon>
    </lineage>
</organism>
<reference evidence="2 3" key="1">
    <citation type="submission" date="2018-03" db="EMBL/GenBank/DDBJ databases">
        <title>Genomic Encyclopedia of Archaeal and Bacterial Type Strains, Phase II (KMG-II): from individual species to whole genera.</title>
        <authorList>
            <person name="Goeker M."/>
        </authorList>
    </citation>
    <scope>NUCLEOTIDE SEQUENCE [LARGE SCALE GENOMIC DNA]</scope>
    <source>
        <strain evidence="2 3">DSM 44889</strain>
    </source>
</reference>
<dbReference type="InterPro" id="IPR011037">
    <property type="entry name" value="Pyrv_Knase-like_insert_dom_sf"/>
</dbReference>
<dbReference type="RefSeq" id="WP_211319183.1">
    <property type="nucleotide sequence ID" value="NZ_QGDQ01000002.1"/>
</dbReference>
<dbReference type="GO" id="GO:0030170">
    <property type="term" value="F:pyridoxal phosphate binding"/>
    <property type="evidence" value="ECO:0007669"/>
    <property type="project" value="InterPro"/>
</dbReference>
<evidence type="ECO:0000313" key="3">
    <source>
        <dbReference type="Proteomes" id="UP000245469"/>
    </source>
</evidence>
<dbReference type="EMBL" id="QGDQ01000002">
    <property type="protein sequence ID" value="PWJ55812.1"/>
    <property type="molecule type" value="Genomic_DNA"/>
</dbReference>
<comment type="caution">
    <text evidence="2">The sequence shown here is derived from an EMBL/GenBank/DDBJ whole genome shotgun (WGS) entry which is preliminary data.</text>
</comment>
<dbReference type="SUPFAM" id="SSF50800">
    <property type="entry name" value="PK beta-barrel domain-like"/>
    <property type="match status" value="1"/>
</dbReference>
<dbReference type="PROSITE" id="PS51340">
    <property type="entry name" value="MOSC"/>
    <property type="match status" value="1"/>
</dbReference>
<evidence type="ECO:0000313" key="2">
    <source>
        <dbReference type="EMBL" id="PWJ55812.1"/>
    </source>
</evidence>
<evidence type="ECO:0000259" key="1">
    <source>
        <dbReference type="PROSITE" id="PS51340"/>
    </source>
</evidence>
<dbReference type="InterPro" id="IPR005302">
    <property type="entry name" value="MoCF_Sase_C"/>
</dbReference>
<dbReference type="Pfam" id="PF03473">
    <property type="entry name" value="MOSC"/>
    <property type="match status" value="1"/>
</dbReference>